<keyword evidence="3 5" id="KW-0862">Zinc</keyword>
<dbReference type="GO" id="GO:0003677">
    <property type="term" value="F:DNA binding"/>
    <property type="evidence" value="ECO:0007669"/>
    <property type="project" value="UniProtKB-KW"/>
</dbReference>
<feature type="domain" description="C3H1-type" evidence="7">
    <location>
        <begin position="213"/>
        <end position="241"/>
    </location>
</feature>
<feature type="compositionally biased region" description="Basic and acidic residues" evidence="6">
    <location>
        <begin position="446"/>
        <end position="464"/>
    </location>
</feature>
<dbReference type="Proteomes" id="UP000265515">
    <property type="component" value="Unassembled WGS sequence"/>
</dbReference>
<feature type="zinc finger region" description="C3H1-type" evidence="5">
    <location>
        <begin position="352"/>
        <end position="380"/>
    </location>
</feature>
<evidence type="ECO:0000256" key="6">
    <source>
        <dbReference type="SAM" id="MobiDB-lite"/>
    </source>
</evidence>
<evidence type="ECO:0000313" key="9">
    <source>
        <dbReference type="Proteomes" id="UP000265515"/>
    </source>
</evidence>
<evidence type="ECO:0000256" key="2">
    <source>
        <dbReference type="ARBA" id="ARBA00022771"/>
    </source>
</evidence>
<keyword evidence="9" id="KW-1185">Reference proteome</keyword>
<feature type="zinc finger region" description="C3H1-type" evidence="5">
    <location>
        <begin position="406"/>
        <end position="434"/>
    </location>
</feature>
<protein>
    <recommendedName>
        <fullName evidence="7">C3H1-type domain-containing protein</fullName>
    </recommendedName>
</protein>
<dbReference type="Gene3D" id="2.30.30.1190">
    <property type="match status" value="1"/>
</dbReference>
<evidence type="ECO:0000259" key="7">
    <source>
        <dbReference type="PROSITE" id="PS50103"/>
    </source>
</evidence>
<dbReference type="GO" id="GO:0003729">
    <property type="term" value="F:mRNA binding"/>
    <property type="evidence" value="ECO:0007669"/>
    <property type="project" value="UniProtKB-ARBA"/>
</dbReference>
<dbReference type="GO" id="GO:0008270">
    <property type="term" value="F:zinc ion binding"/>
    <property type="evidence" value="ECO:0007669"/>
    <property type="project" value="UniProtKB-KW"/>
</dbReference>
<dbReference type="Gramene" id="GBG77605">
    <property type="protein sequence ID" value="GBG77605"/>
    <property type="gene ID" value="CBR_g24052"/>
</dbReference>
<dbReference type="PROSITE" id="PS50103">
    <property type="entry name" value="ZF_C3H1"/>
    <property type="match status" value="5"/>
</dbReference>
<keyword evidence="2 5" id="KW-0863">Zinc-finger</keyword>
<dbReference type="SUPFAM" id="SSF90229">
    <property type="entry name" value="CCCH zinc finger"/>
    <property type="match status" value="5"/>
</dbReference>
<organism evidence="8 9">
    <name type="scientific">Chara braunii</name>
    <name type="common">Braun's stonewort</name>
    <dbReference type="NCBI Taxonomy" id="69332"/>
    <lineage>
        <taxon>Eukaryota</taxon>
        <taxon>Viridiplantae</taxon>
        <taxon>Streptophyta</taxon>
        <taxon>Charophyceae</taxon>
        <taxon>Charales</taxon>
        <taxon>Characeae</taxon>
        <taxon>Chara</taxon>
    </lineage>
</organism>
<dbReference type="Pfam" id="PF00642">
    <property type="entry name" value="zf-CCCH"/>
    <property type="match status" value="5"/>
</dbReference>
<feature type="domain" description="C3H1-type" evidence="7">
    <location>
        <begin position="352"/>
        <end position="380"/>
    </location>
</feature>
<gene>
    <name evidence="8" type="ORF">CBR_g24052</name>
</gene>
<name>A0A388L5N0_CHABU</name>
<feature type="compositionally biased region" description="Basic and acidic residues" evidence="6">
    <location>
        <begin position="477"/>
        <end position="488"/>
    </location>
</feature>
<dbReference type="PANTHER" id="PTHR12506:SF82">
    <property type="entry name" value="ZINC FINGER CCCH DOMAIN-CONTAINING PROTEIN 64-RELATED"/>
    <property type="match status" value="1"/>
</dbReference>
<dbReference type="AlphaFoldDB" id="A0A388L5N0"/>
<sequence length="488" mass="51616">MESMGLLPVGSYYSAPPQPSYSMNTMSTMNAIATNKRPYDDGLGSVSMLAKKARPGGEGLGGPQPPYPQRPGEKECAYFMKHGNCSYGASCRFDHPLWVPSGGVPGWKENTSGTGGSDTPYPERPGEAECAFYMRNGECKFGITCKFHHPKERSGKARTNETPPPGSASTGKDKDSGKFNAIANGSSRNGVMGKDRGLYGKPAALSSKGLPIRPGETDCSFYMKTGSCKYGAVCKFNHPEVAPSAHSCLDGDSSWNTSSNLEPYLMQYYKSSGLEDFNVRSGITQSSTWPAGGAIMAASQHPQLISSTWGPQGPIAMPTQGMLGVELPMNPQGGLGLSYGGAPAVAASYPERPGQPECQFFLRNGECKFGASCKFHHPRKGAVQPVALPIAPPPGVKLTKAGLPRRPGETACAYYMKTATCKYGVQCKFDHPPPGEAVALATAAAKEGKDGNQDKNAEDGDKSRSGAAGAGSDEVENTDHDLKHEEDS</sequence>
<comment type="caution">
    <text evidence="8">The sequence shown here is derived from an EMBL/GenBank/DDBJ whole genome shotgun (WGS) entry which is preliminary data.</text>
</comment>
<accession>A0A388L5N0</accession>
<dbReference type="SMART" id="SM00356">
    <property type="entry name" value="ZnF_C3H1"/>
    <property type="match status" value="5"/>
</dbReference>
<dbReference type="InterPro" id="IPR000571">
    <property type="entry name" value="Znf_CCCH"/>
</dbReference>
<dbReference type="InterPro" id="IPR050974">
    <property type="entry name" value="Plant_ZF_CCCH"/>
</dbReference>
<evidence type="ECO:0000256" key="3">
    <source>
        <dbReference type="ARBA" id="ARBA00022833"/>
    </source>
</evidence>
<dbReference type="InterPro" id="IPR036855">
    <property type="entry name" value="Znf_CCCH_sf"/>
</dbReference>
<dbReference type="PANTHER" id="PTHR12506">
    <property type="entry name" value="PROTEIN PHOSPHATASE RELATED"/>
    <property type="match status" value="1"/>
</dbReference>
<feature type="domain" description="C3H1-type" evidence="7">
    <location>
        <begin position="70"/>
        <end position="98"/>
    </location>
</feature>
<dbReference type="EMBL" id="BFEA01000272">
    <property type="protein sequence ID" value="GBG77605.1"/>
    <property type="molecule type" value="Genomic_DNA"/>
</dbReference>
<dbReference type="OMA" id="QPIMGSH"/>
<feature type="region of interest" description="Disordered" evidence="6">
    <location>
        <begin position="151"/>
        <end position="187"/>
    </location>
</feature>
<feature type="region of interest" description="Disordered" evidence="6">
    <location>
        <begin position="441"/>
        <end position="488"/>
    </location>
</feature>
<dbReference type="OrthoDB" id="411372at2759"/>
<evidence type="ECO:0000256" key="4">
    <source>
        <dbReference type="ARBA" id="ARBA00023125"/>
    </source>
</evidence>
<feature type="zinc finger region" description="C3H1-type" evidence="5">
    <location>
        <begin position="124"/>
        <end position="152"/>
    </location>
</feature>
<proteinExistence type="predicted"/>
<feature type="domain" description="C3H1-type" evidence="7">
    <location>
        <begin position="124"/>
        <end position="152"/>
    </location>
</feature>
<keyword evidence="4" id="KW-0238">DNA-binding</keyword>
<dbReference type="STRING" id="69332.A0A388L5N0"/>
<feature type="zinc finger region" description="C3H1-type" evidence="5">
    <location>
        <begin position="70"/>
        <end position="98"/>
    </location>
</feature>
<evidence type="ECO:0000256" key="5">
    <source>
        <dbReference type="PROSITE-ProRule" id="PRU00723"/>
    </source>
</evidence>
<feature type="domain" description="C3H1-type" evidence="7">
    <location>
        <begin position="406"/>
        <end position="434"/>
    </location>
</feature>
<feature type="zinc finger region" description="C3H1-type" evidence="5">
    <location>
        <begin position="213"/>
        <end position="241"/>
    </location>
</feature>
<keyword evidence="1 5" id="KW-0479">Metal-binding</keyword>
<evidence type="ECO:0000256" key="1">
    <source>
        <dbReference type="ARBA" id="ARBA00022723"/>
    </source>
</evidence>
<evidence type="ECO:0000313" key="8">
    <source>
        <dbReference type="EMBL" id="GBG77605.1"/>
    </source>
</evidence>
<dbReference type="Gene3D" id="4.10.1000.10">
    <property type="entry name" value="Zinc finger, CCCH-type"/>
    <property type="match status" value="2"/>
</dbReference>
<reference evidence="8 9" key="1">
    <citation type="journal article" date="2018" name="Cell">
        <title>The Chara Genome: Secondary Complexity and Implications for Plant Terrestrialization.</title>
        <authorList>
            <person name="Nishiyama T."/>
            <person name="Sakayama H."/>
            <person name="Vries J.D."/>
            <person name="Buschmann H."/>
            <person name="Saint-Marcoux D."/>
            <person name="Ullrich K.K."/>
            <person name="Haas F.B."/>
            <person name="Vanderstraeten L."/>
            <person name="Becker D."/>
            <person name="Lang D."/>
            <person name="Vosolsobe S."/>
            <person name="Rombauts S."/>
            <person name="Wilhelmsson P.K.I."/>
            <person name="Janitza P."/>
            <person name="Kern R."/>
            <person name="Heyl A."/>
            <person name="Rumpler F."/>
            <person name="Villalobos L.I.A.C."/>
            <person name="Clay J.M."/>
            <person name="Skokan R."/>
            <person name="Toyoda A."/>
            <person name="Suzuki Y."/>
            <person name="Kagoshima H."/>
            <person name="Schijlen E."/>
            <person name="Tajeshwar N."/>
            <person name="Catarino B."/>
            <person name="Hetherington A.J."/>
            <person name="Saltykova A."/>
            <person name="Bonnot C."/>
            <person name="Breuninger H."/>
            <person name="Symeonidi A."/>
            <person name="Radhakrishnan G.V."/>
            <person name="Van Nieuwerburgh F."/>
            <person name="Deforce D."/>
            <person name="Chang C."/>
            <person name="Karol K.G."/>
            <person name="Hedrich R."/>
            <person name="Ulvskov P."/>
            <person name="Glockner G."/>
            <person name="Delwiche C.F."/>
            <person name="Petrasek J."/>
            <person name="Van de Peer Y."/>
            <person name="Friml J."/>
            <person name="Beilby M."/>
            <person name="Dolan L."/>
            <person name="Kohara Y."/>
            <person name="Sugano S."/>
            <person name="Fujiyama A."/>
            <person name="Delaux P.-M."/>
            <person name="Quint M."/>
            <person name="TheiBen G."/>
            <person name="Hagemann M."/>
            <person name="Harholt J."/>
            <person name="Dunand C."/>
            <person name="Zachgo S."/>
            <person name="Langdale J."/>
            <person name="Maumus F."/>
            <person name="Straeten D.V.D."/>
            <person name="Gould S.B."/>
            <person name="Rensing S.A."/>
        </authorList>
    </citation>
    <scope>NUCLEOTIDE SEQUENCE [LARGE SCALE GENOMIC DNA]</scope>
    <source>
        <strain evidence="8 9">S276</strain>
    </source>
</reference>